<dbReference type="InterPro" id="IPR026870">
    <property type="entry name" value="Zinc_ribbon_dom"/>
</dbReference>
<sequence length="175" mass="19240">MKCPNCNTEIQDNEQQCPHCGTPLHQQEYEDEPTLGRGLVIFIIIGTIFLVAFGFLYYQNHKNDPEYTQTAIEPDSNLAEKNVVKFDTVATDTVAKDSLDAQEEVQAEKVFNSIRGKNRHNRHETRTATSGDAESAPLTVPSHPEGSGGSGKTEVTPVPVAPVAPKPHVEKIETE</sequence>
<name>A0A133QQD0_9BACT</name>
<dbReference type="eggNOG" id="ENOG502ZJCA">
    <property type="taxonomic scope" value="Bacteria"/>
</dbReference>
<dbReference type="AlphaFoldDB" id="A0A133QQD0"/>
<dbReference type="EMBL" id="LRQG01000002">
    <property type="protein sequence ID" value="KXA45096.1"/>
    <property type="molecule type" value="Genomic_DNA"/>
</dbReference>
<feature type="region of interest" description="Disordered" evidence="1">
    <location>
        <begin position="111"/>
        <end position="175"/>
    </location>
</feature>
<accession>A0A133QQD0</accession>
<organism evidence="4 5">
    <name type="scientific">Prevotella corporis</name>
    <dbReference type="NCBI Taxonomy" id="28128"/>
    <lineage>
        <taxon>Bacteria</taxon>
        <taxon>Pseudomonadati</taxon>
        <taxon>Bacteroidota</taxon>
        <taxon>Bacteroidia</taxon>
        <taxon>Bacteroidales</taxon>
        <taxon>Prevotellaceae</taxon>
        <taxon>Prevotella</taxon>
    </lineage>
</organism>
<protein>
    <recommendedName>
        <fullName evidence="3">Zinc-ribbon domain-containing protein</fullName>
    </recommendedName>
</protein>
<keyword evidence="5" id="KW-1185">Reference proteome</keyword>
<feature type="domain" description="Zinc-ribbon" evidence="3">
    <location>
        <begin position="2"/>
        <end position="24"/>
    </location>
</feature>
<evidence type="ECO:0000313" key="4">
    <source>
        <dbReference type="EMBL" id="KXA45096.1"/>
    </source>
</evidence>
<dbReference type="PATRIC" id="fig|28128.5.peg.61"/>
<keyword evidence="2" id="KW-0812">Transmembrane</keyword>
<keyword evidence="2" id="KW-0472">Membrane</keyword>
<reference evidence="5" key="1">
    <citation type="submission" date="2016-01" db="EMBL/GenBank/DDBJ databases">
        <authorList>
            <person name="Mitreva M."/>
            <person name="Pepin K.H."/>
            <person name="Mihindukulasuriya K.A."/>
            <person name="Fulton R."/>
            <person name="Fronick C."/>
            <person name="O'Laughlin M."/>
            <person name="Miner T."/>
            <person name="Herter B."/>
            <person name="Rosa B.A."/>
            <person name="Cordes M."/>
            <person name="Tomlinson C."/>
            <person name="Wollam A."/>
            <person name="Palsikar V.B."/>
            <person name="Mardis E.R."/>
            <person name="Wilson R.K."/>
        </authorList>
    </citation>
    <scope>NUCLEOTIDE SEQUENCE [LARGE SCALE GENOMIC DNA]</scope>
    <source>
        <strain evidence="5">MJR7716</strain>
    </source>
</reference>
<evidence type="ECO:0000256" key="1">
    <source>
        <dbReference type="SAM" id="MobiDB-lite"/>
    </source>
</evidence>
<keyword evidence="2" id="KW-1133">Transmembrane helix</keyword>
<dbReference type="STRING" id="28128.HMPREF3226_00063"/>
<feature type="transmembrane region" description="Helical" evidence="2">
    <location>
        <begin position="39"/>
        <end position="58"/>
    </location>
</feature>
<evidence type="ECO:0000313" key="5">
    <source>
        <dbReference type="Proteomes" id="UP000070533"/>
    </source>
</evidence>
<comment type="caution">
    <text evidence="4">The sequence shown here is derived from an EMBL/GenBank/DDBJ whole genome shotgun (WGS) entry which is preliminary data.</text>
</comment>
<evidence type="ECO:0000259" key="3">
    <source>
        <dbReference type="Pfam" id="PF13240"/>
    </source>
</evidence>
<proteinExistence type="predicted"/>
<dbReference type="Pfam" id="PF13240">
    <property type="entry name" value="Zn_Ribbon_1"/>
    <property type="match status" value="1"/>
</dbReference>
<dbReference type="OrthoDB" id="1082307at2"/>
<gene>
    <name evidence="4" type="ORF">HMPREF3226_00063</name>
</gene>
<evidence type="ECO:0000256" key="2">
    <source>
        <dbReference type="SAM" id="Phobius"/>
    </source>
</evidence>
<dbReference type="RefSeq" id="WP_025875575.1">
    <property type="nucleotide sequence ID" value="NZ_BAAAXP010000043.1"/>
</dbReference>
<dbReference type="Proteomes" id="UP000070533">
    <property type="component" value="Unassembled WGS sequence"/>
</dbReference>